<feature type="domain" description="HTH crp-type" evidence="6">
    <location>
        <begin position="156"/>
        <end position="221"/>
    </location>
</feature>
<dbReference type="PANTHER" id="PTHR24567">
    <property type="entry name" value="CRP FAMILY TRANSCRIPTIONAL REGULATORY PROTEIN"/>
    <property type="match status" value="1"/>
</dbReference>
<dbReference type="InterPro" id="IPR014710">
    <property type="entry name" value="RmlC-like_jellyroll"/>
</dbReference>
<keyword evidence="3" id="KW-0010">Activator</keyword>
<keyword evidence="2" id="KW-0238">DNA-binding</keyword>
<evidence type="ECO:0000256" key="1">
    <source>
        <dbReference type="ARBA" id="ARBA00023015"/>
    </source>
</evidence>
<dbReference type="InterPro" id="IPR018490">
    <property type="entry name" value="cNMP-bd_dom_sf"/>
</dbReference>
<accession>A0ABW5PL95</accession>
<name>A0ABW5PL95_9BACL</name>
<dbReference type="InterPro" id="IPR012318">
    <property type="entry name" value="HTH_CRP"/>
</dbReference>
<dbReference type="EMBL" id="JBHUME010000014">
    <property type="protein sequence ID" value="MFD2614832.1"/>
    <property type="molecule type" value="Genomic_DNA"/>
</dbReference>
<dbReference type="PANTHER" id="PTHR24567:SF74">
    <property type="entry name" value="HTH-TYPE TRANSCRIPTIONAL REGULATOR ARCR"/>
    <property type="match status" value="1"/>
</dbReference>
<keyword evidence="1" id="KW-0805">Transcription regulation</keyword>
<feature type="domain" description="Cyclic nucleotide-binding" evidence="5">
    <location>
        <begin position="42"/>
        <end position="121"/>
    </location>
</feature>
<keyword evidence="4" id="KW-0804">Transcription</keyword>
<sequence>MEQISHEQIQYIVSRFPSLKDISTEDWGMEGITVMSMPPAEVIHEGQILEHAALILDGTVRIYKVGKSGREVTLYRVNDGECCPLMMSSILGESEYEASAAIEKQTTLLFLPIGIFRIWMDKYKNFRQFIFQMFARRIIIMSNLLDNINFKSIRSRIAEYLYERTSENSDAIATTHDTMSIELGTAREVISRALKGMENEGLLQLSRGKVTHIQRSRLKQLIE</sequence>
<evidence type="ECO:0000256" key="4">
    <source>
        <dbReference type="ARBA" id="ARBA00023163"/>
    </source>
</evidence>
<organism evidence="7 8">
    <name type="scientific">Paenibacillus gansuensis</name>
    <dbReference type="NCBI Taxonomy" id="306542"/>
    <lineage>
        <taxon>Bacteria</taxon>
        <taxon>Bacillati</taxon>
        <taxon>Bacillota</taxon>
        <taxon>Bacilli</taxon>
        <taxon>Bacillales</taxon>
        <taxon>Paenibacillaceae</taxon>
        <taxon>Paenibacillus</taxon>
    </lineage>
</organism>
<comment type="caution">
    <text evidence="7">The sequence shown here is derived from an EMBL/GenBank/DDBJ whole genome shotgun (WGS) entry which is preliminary data.</text>
</comment>
<keyword evidence="8" id="KW-1185">Reference proteome</keyword>
<dbReference type="SUPFAM" id="SSF46785">
    <property type="entry name" value="Winged helix' DNA-binding domain"/>
    <property type="match status" value="1"/>
</dbReference>
<evidence type="ECO:0000313" key="8">
    <source>
        <dbReference type="Proteomes" id="UP001597541"/>
    </source>
</evidence>
<evidence type="ECO:0000259" key="6">
    <source>
        <dbReference type="Pfam" id="PF13545"/>
    </source>
</evidence>
<evidence type="ECO:0000256" key="3">
    <source>
        <dbReference type="ARBA" id="ARBA00023159"/>
    </source>
</evidence>
<dbReference type="Gene3D" id="2.60.120.10">
    <property type="entry name" value="Jelly Rolls"/>
    <property type="match status" value="1"/>
</dbReference>
<dbReference type="InterPro" id="IPR000595">
    <property type="entry name" value="cNMP-bd_dom"/>
</dbReference>
<evidence type="ECO:0000259" key="5">
    <source>
        <dbReference type="Pfam" id="PF00027"/>
    </source>
</evidence>
<dbReference type="CDD" id="cd00038">
    <property type="entry name" value="CAP_ED"/>
    <property type="match status" value="1"/>
</dbReference>
<dbReference type="SUPFAM" id="SSF51206">
    <property type="entry name" value="cAMP-binding domain-like"/>
    <property type="match status" value="1"/>
</dbReference>
<dbReference type="InterPro" id="IPR036390">
    <property type="entry name" value="WH_DNA-bd_sf"/>
</dbReference>
<gene>
    <name evidence="7" type="ORF">ACFSUF_20665</name>
</gene>
<dbReference type="Pfam" id="PF13545">
    <property type="entry name" value="HTH_Crp_2"/>
    <property type="match status" value="1"/>
</dbReference>
<evidence type="ECO:0000313" key="7">
    <source>
        <dbReference type="EMBL" id="MFD2614832.1"/>
    </source>
</evidence>
<evidence type="ECO:0000256" key="2">
    <source>
        <dbReference type="ARBA" id="ARBA00023125"/>
    </source>
</evidence>
<proteinExistence type="predicted"/>
<dbReference type="Gene3D" id="1.10.10.10">
    <property type="entry name" value="Winged helix-like DNA-binding domain superfamily/Winged helix DNA-binding domain"/>
    <property type="match status" value="1"/>
</dbReference>
<dbReference type="RefSeq" id="WP_377606122.1">
    <property type="nucleotide sequence ID" value="NZ_JBHUME010000014.1"/>
</dbReference>
<dbReference type="Proteomes" id="UP001597541">
    <property type="component" value="Unassembled WGS sequence"/>
</dbReference>
<dbReference type="Pfam" id="PF00027">
    <property type="entry name" value="cNMP_binding"/>
    <property type="match status" value="1"/>
</dbReference>
<dbReference type="InterPro" id="IPR050397">
    <property type="entry name" value="Env_Response_Regulators"/>
</dbReference>
<dbReference type="InterPro" id="IPR036388">
    <property type="entry name" value="WH-like_DNA-bd_sf"/>
</dbReference>
<protein>
    <submittedName>
        <fullName evidence="7">Crp/Fnr family transcriptional regulator</fullName>
    </submittedName>
</protein>
<reference evidence="8" key="1">
    <citation type="journal article" date="2019" name="Int. J. Syst. Evol. Microbiol.">
        <title>The Global Catalogue of Microorganisms (GCM) 10K type strain sequencing project: providing services to taxonomists for standard genome sequencing and annotation.</title>
        <authorList>
            <consortium name="The Broad Institute Genomics Platform"/>
            <consortium name="The Broad Institute Genome Sequencing Center for Infectious Disease"/>
            <person name="Wu L."/>
            <person name="Ma J."/>
        </authorList>
    </citation>
    <scope>NUCLEOTIDE SEQUENCE [LARGE SCALE GENOMIC DNA]</scope>
    <source>
        <strain evidence="8">KCTC 3950</strain>
    </source>
</reference>